<gene>
    <name evidence="2" type="ORF">POCTA_138.1.T0460193</name>
</gene>
<dbReference type="Proteomes" id="UP000683925">
    <property type="component" value="Unassembled WGS sequence"/>
</dbReference>
<dbReference type="OMA" id="QFNIPVG"/>
<evidence type="ECO:0000256" key="1">
    <source>
        <dbReference type="SAM" id="MobiDB-lite"/>
    </source>
</evidence>
<reference evidence="2" key="1">
    <citation type="submission" date="2021-01" db="EMBL/GenBank/DDBJ databases">
        <authorList>
            <consortium name="Genoscope - CEA"/>
            <person name="William W."/>
        </authorList>
    </citation>
    <scope>NUCLEOTIDE SEQUENCE</scope>
</reference>
<dbReference type="EMBL" id="CAJJDP010000046">
    <property type="protein sequence ID" value="CAD8165255.1"/>
    <property type="molecule type" value="Genomic_DNA"/>
</dbReference>
<organism evidence="2 3">
    <name type="scientific">Paramecium octaurelia</name>
    <dbReference type="NCBI Taxonomy" id="43137"/>
    <lineage>
        <taxon>Eukaryota</taxon>
        <taxon>Sar</taxon>
        <taxon>Alveolata</taxon>
        <taxon>Ciliophora</taxon>
        <taxon>Intramacronucleata</taxon>
        <taxon>Oligohymenophorea</taxon>
        <taxon>Peniculida</taxon>
        <taxon>Parameciidae</taxon>
        <taxon>Paramecium</taxon>
    </lineage>
</organism>
<name>A0A8S1ULC4_PAROT</name>
<comment type="caution">
    <text evidence="2">The sequence shown here is derived from an EMBL/GenBank/DDBJ whole genome shotgun (WGS) entry which is preliminary data.</text>
</comment>
<dbReference type="OrthoDB" id="288033at2759"/>
<proteinExistence type="predicted"/>
<evidence type="ECO:0000313" key="2">
    <source>
        <dbReference type="EMBL" id="CAD8165255.1"/>
    </source>
</evidence>
<feature type="region of interest" description="Disordered" evidence="1">
    <location>
        <begin position="1"/>
        <end position="22"/>
    </location>
</feature>
<dbReference type="AlphaFoldDB" id="A0A8S1ULC4"/>
<evidence type="ECO:0000313" key="3">
    <source>
        <dbReference type="Proteomes" id="UP000683925"/>
    </source>
</evidence>
<accession>A0A8S1ULC4</accession>
<keyword evidence="3" id="KW-1185">Reference proteome</keyword>
<sequence>MKYSQTTLSNQPSQFNIPVGRSDSSNWNDVKKGIRDKVYSKVQGFENQKFIQKSELLYNFKNQEEKNSGQPLSHRQSATHLRNLMDNKFPKQESPIKMGLTRAIYSPSQKQYHPLDDIQIKNNYQSAFGSAISKDKVKIQSTKKEQQYSSSSKPLTDLLDMKRNKAVTERATLAEIIRISNHLQDVQQAEATQLSSAYLQELIALQQNIGKVLKNTSHKAYK</sequence>
<protein>
    <submittedName>
        <fullName evidence="2">Uncharacterized protein</fullName>
    </submittedName>
</protein>